<dbReference type="PANTHER" id="PTHR23236">
    <property type="entry name" value="EUKARYOTIC TRANSLATION INITIATION FACTOR 4B/4H"/>
    <property type="match status" value="1"/>
</dbReference>
<dbReference type="GO" id="GO:0003723">
    <property type="term" value="F:RNA binding"/>
    <property type="evidence" value="ECO:0007669"/>
    <property type="project" value="UniProtKB-UniRule"/>
</dbReference>
<feature type="compositionally biased region" description="Basic residues" evidence="4">
    <location>
        <begin position="21"/>
        <end position="39"/>
    </location>
</feature>
<dbReference type="AlphaFoldDB" id="A0A448YXL1"/>
<proteinExistence type="predicted"/>
<evidence type="ECO:0000313" key="7">
    <source>
        <dbReference type="Proteomes" id="UP000291116"/>
    </source>
</evidence>
<accession>A0A448YXL1</accession>
<evidence type="ECO:0000256" key="2">
    <source>
        <dbReference type="ARBA" id="ARBA00022884"/>
    </source>
</evidence>
<name>A0A448YXL1_9STRA</name>
<feature type="region of interest" description="Disordered" evidence="4">
    <location>
        <begin position="1"/>
        <end position="88"/>
    </location>
</feature>
<evidence type="ECO:0000256" key="3">
    <source>
        <dbReference type="PROSITE-ProRule" id="PRU00176"/>
    </source>
</evidence>
<feature type="domain" description="RRM" evidence="5">
    <location>
        <begin position="123"/>
        <end position="206"/>
    </location>
</feature>
<dbReference type="PROSITE" id="PS50102">
    <property type="entry name" value="RRM"/>
    <property type="match status" value="1"/>
</dbReference>
<feature type="compositionally biased region" description="Basic and acidic residues" evidence="4">
    <location>
        <begin position="232"/>
        <end position="244"/>
    </location>
</feature>
<organism evidence="6 7">
    <name type="scientific">Pseudo-nitzschia multistriata</name>
    <dbReference type="NCBI Taxonomy" id="183589"/>
    <lineage>
        <taxon>Eukaryota</taxon>
        <taxon>Sar</taxon>
        <taxon>Stramenopiles</taxon>
        <taxon>Ochrophyta</taxon>
        <taxon>Bacillariophyta</taxon>
        <taxon>Bacillariophyceae</taxon>
        <taxon>Bacillariophycidae</taxon>
        <taxon>Bacillariales</taxon>
        <taxon>Bacillariaceae</taxon>
        <taxon>Pseudo-nitzschia</taxon>
    </lineage>
</organism>
<dbReference type="Proteomes" id="UP000291116">
    <property type="component" value="Unassembled WGS sequence"/>
</dbReference>
<dbReference type="Pfam" id="PF00076">
    <property type="entry name" value="RRM_1"/>
    <property type="match status" value="1"/>
</dbReference>
<feature type="region of interest" description="Disordered" evidence="4">
    <location>
        <begin position="99"/>
        <end position="118"/>
    </location>
</feature>
<dbReference type="PANTHER" id="PTHR23236:SF119">
    <property type="entry name" value="NUCLEAR RNA-BINDING PROTEIN SART-3"/>
    <property type="match status" value="1"/>
</dbReference>
<feature type="compositionally biased region" description="Basic residues" evidence="4">
    <location>
        <begin position="288"/>
        <end position="305"/>
    </location>
</feature>
<dbReference type="InterPro" id="IPR035979">
    <property type="entry name" value="RBD_domain_sf"/>
</dbReference>
<keyword evidence="7" id="KW-1185">Reference proteome</keyword>
<feature type="compositionally biased region" description="Basic and acidic residues" evidence="4">
    <location>
        <begin position="251"/>
        <end position="287"/>
    </location>
</feature>
<gene>
    <name evidence="6" type="ORF">PSNMU_V1.4_AUG-EV-PASAV3_0013090</name>
</gene>
<protein>
    <recommendedName>
        <fullName evidence="5">RRM domain-containing protein</fullName>
    </recommendedName>
</protein>
<evidence type="ECO:0000313" key="6">
    <source>
        <dbReference type="EMBL" id="VEU34597.1"/>
    </source>
</evidence>
<evidence type="ECO:0000256" key="4">
    <source>
        <dbReference type="SAM" id="MobiDB-lite"/>
    </source>
</evidence>
<evidence type="ECO:0000256" key="1">
    <source>
        <dbReference type="ARBA" id="ARBA00022737"/>
    </source>
</evidence>
<dbReference type="InterPro" id="IPR000504">
    <property type="entry name" value="RRM_dom"/>
</dbReference>
<feature type="compositionally biased region" description="Basic and acidic residues" evidence="4">
    <location>
        <begin position="40"/>
        <end position="67"/>
    </location>
</feature>
<keyword evidence="1" id="KW-0677">Repeat</keyword>
<dbReference type="OrthoDB" id="167718at2759"/>
<sequence length="305" mass="34842">MADTDDRNDAVAASDEADRKKDKKSQKKKKKKKQKKKKAADKEAEKPTETLETKDTGDIKPKDKEADESSATNKIEAATTDSDDDDNDEEDLLAAAALWAGNDDETEETQKTAGRTVPPRQKYSLHITQLPYDSTVFDLRKLFAEHGCSITSIRLVYDQDTEGRKTVFRGVAFIDLLDERSYETALKLHHNTSIRGRRLNVRPCRSKEELAEIVARTQELVQEKIRQNRSGEVGEKGTTNKERGASSPNPKRNENNGKRKNDKQKDRKNNKKPRVDKDGKPIKLTKKERNRRAAIIMQKRRRQKK</sequence>
<evidence type="ECO:0000259" key="5">
    <source>
        <dbReference type="PROSITE" id="PS50102"/>
    </source>
</evidence>
<dbReference type="Gene3D" id="3.30.70.330">
    <property type="match status" value="1"/>
</dbReference>
<dbReference type="SUPFAM" id="SSF54928">
    <property type="entry name" value="RNA-binding domain, RBD"/>
    <property type="match status" value="1"/>
</dbReference>
<feature type="region of interest" description="Disordered" evidence="4">
    <location>
        <begin position="225"/>
        <end position="305"/>
    </location>
</feature>
<keyword evidence="2 3" id="KW-0694">RNA-binding</keyword>
<reference evidence="6 7" key="1">
    <citation type="submission" date="2019-01" db="EMBL/GenBank/DDBJ databases">
        <authorList>
            <person name="Ferrante I. M."/>
        </authorList>
    </citation>
    <scope>NUCLEOTIDE SEQUENCE [LARGE SCALE GENOMIC DNA]</scope>
    <source>
        <strain evidence="6 7">B856</strain>
    </source>
</reference>
<dbReference type="InterPro" id="IPR012677">
    <property type="entry name" value="Nucleotide-bd_a/b_plait_sf"/>
</dbReference>
<dbReference type="EMBL" id="CAACVS010000034">
    <property type="protein sequence ID" value="VEU34597.1"/>
    <property type="molecule type" value="Genomic_DNA"/>
</dbReference>
<dbReference type="SMART" id="SM00360">
    <property type="entry name" value="RRM"/>
    <property type="match status" value="1"/>
</dbReference>